<name>A0ABQ3K1E6_9DEIO</name>
<dbReference type="EMBL" id="BNAL01000006">
    <property type="protein sequence ID" value="GHF98293.1"/>
    <property type="molecule type" value="Genomic_DNA"/>
</dbReference>
<dbReference type="RefSeq" id="WP_189642379.1">
    <property type="nucleotide sequence ID" value="NZ_BNAL01000006.1"/>
</dbReference>
<evidence type="ECO:0000313" key="2">
    <source>
        <dbReference type="Proteomes" id="UP000632154"/>
    </source>
</evidence>
<accession>A0ABQ3K1E6</accession>
<dbReference type="Proteomes" id="UP000632154">
    <property type="component" value="Unassembled WGS sequence"/>
</dbReference>
<comment type="caution">
    <text evidence="1">The sequence shown here is derived from an EMBL/GenBank/DDBJ whole genome shotgun (WGS) entry which is preliminary data.</text>
</comment>
<dbReference type="InterPro" id="IPR008969">
    <property type="entry name" value="CarboxyPept-like_regulatory"/>
</dbReference>
<dbReference type="Gene3D" id="2.60.40.1120">
    <property type="entry name" value="Carboxypeptidase-like, regulatory domain"/>
    <property type="match status" value="1"/>
</dbReference>
<protein>
    <recommendedName>
        <fullName evidence="3">Carboxypeptidase regulatory-like domain-containing protein</fullName>
    </recommendedName>
</protein>
<proteinExistence type="predicted"/>
<organism evidence="1 2">
    <name type="scientific">Deinococcus piscis</name>
    <dbReference type="NCBI Taxonomy" id="394230"/>
    <lineage>
        <taxon>Bacteria</taxon>
        <taxon>Thermotogati</taxon>
        <taxon>Deinococcota</taxon>
        <taxon>Deinococci</taxon>
        <taxon>Deinococcales</taxon>
        <taxon>Deinococcaceae</taxon>
        <taxon>Deinococcus</taxon>
    </lineage>
</organism>
<evidence type="ECO:0000313" key="1">
    <source>
        <dbReference type="EMBL" id="GHF98293.1"/>
    </source>
</evidence>
<reference evidence="2" key="1">
    <citation type="journal article" date="2019" name="Int. J. Syst. Evol. Microbiol.">
        <title>The Global Catalogue of Microorganisms (GCM) 10K type strain sequencing project: providing services to taxonomists for standard genome sequencing and annotation.</title>
        <authorList>
            <consortium name="The Broad Institute Genomics Platform"/>
            <consortium name="The Broad Institute Genome Sequencing Center for Infectious Disease"/>
            <person name="Wu L."/>
            <person name="Ma J."/>
        </authorList>
    </citation>
    <scope>NUCLEOTIDE SEQUENCE [LARGE SCALE GENOMIC DNA]</scope>
    <source>
        <strain evidence="2">CGMCC 1.18439</strain>
    </source>
</reference>
<evidence type="ECO:0008006" key="3">
    <source>
        <dbReference type="Google" id="ProtNLM"/>
    </source>
</evidence>
<keyword evidence="2" id="KW-1185">Reference proteome</keyword>
<sequence length="492" mass="51942">MVTLSGAVAQGRGQEAVAGATVTVKGGGTAQTDANGLFSVSAPKGLAEVTISKAGHASTRVVGLNTAETTEIEEILRPAFDAAATTKAPSMSLSVLRGDPAEPGNWDDLETGEVLNTYGEDITIAVKVQVDDPEMNTFKTGVASIEVAGGTSGHLNAGLTRNLFGDPRGDVTSFSFSASELAAYQGKVNLHVTAYDLNGNRVHLIQPLNVLSPKNTNAVLAPQNVNPLAVTFADNLTFGPQSVQPEVRAALLEQLSGLKASALNQPGLSPMAAPDDASLWVDVPFSYPSKDLPRAFELWRSFDGKTFSKVFSAAPQRVAAGTSGRYMMRDTSPLLTPGREVFYKVRAVSDSGAANSEMGNTTPLGRYTVNLVSPSQAQTLVSLKPTFTWTSTGASDLTVSNVIVLDRVQSEGATVAWLSEEMENQERAEYNFDGSAAQPQLQPYHAYEWQLASVTINAEGDALAVAADYFNLYNVYAAKSGPVHEFVTGGAQ</sequence>
<gene>
    <name evidence="1" type="ORF">GCM10017783_07910</name>
</gene>
<dbReference type="SUPFAM" id="SSF49464">
    <property type="entry name" value="Carboxypeptidase regulatory domain-like"/>
    <property type="match status" value="1"/>
</dbReference>